<dbReference type="SMART" id="SM00240">
    <property type="entry name" value="FHA"/>
    <property type="match status" value="1"/>
</dbReference>
<dbReference type="SUPFAM" id="SSF49879">
    <property type="entry name" value="SMAD/FHA domain"/>
    <property type="match status" value="1"/>
</dbReference>
<dbReference type="InterPro" id="IPR000253">
    <property type="entry name" value="FHA_dom"/>
</dbReference>
<evidence type="ECO:0000259" key="1">
    <source>
        <dbReference type="PROSITE" id="PS50006"/>
    </source>
</evidence>
<protein>
    <recommendedName>
        <fullName evidence="1">FHA domain-containing protein</fullName>
    </recommendedName>
</protein>
<keyword evidence="3" id="KW-1185">Reference proteome</keyword>
<reference evidence="2 3" key="1">
    <citation type="journal article" date="2011" name="J. Bacteriol.">
        <title>Complete genome sequence of the polycyclic aromatic hydrocarbon-degrading bacterium Alteromonas sp. strain SN2.</title>
        <authorList>
            <person name="Jin H.M."/>
            <person name="Jeong H."/>
            <person name="Moon E.J."/>
            <person name="Math R.K."/>
            <person name="Lee K."/>
            <person name="Kim H.J."/>
            <person name="Jeon C.O."/>
            <person name="Oh T.K."/>
            <person name="Kim J.F."/>
        </authorList>
    </citation>
    <scope>NUCLEOTIDE SEQUENCE [LARGE SCALE GENOMIC DNA]</scope>
    <source>
        <strain evidence="3">JCM 17741 / KACC 18427 / KCTC 11700BP / SN2</strain>
    </source>
</reference>
<gene>
    <name evidence="2" type="ordered locus">ambt_00990</name>
</gene>
<dbReference type="PROSITE" id="PS50006">
    <property type="entry name" value="FHA_DOMAIN"/>
    <property type="match status" value="1"/>
</dbReference>
<dbReference type="OrthoDB" id="5762105at2"/>
<dbReference type="EMBL" id="CP002339">
    <property type="protein sequence ID" value="AEF01755.1"/>
    <property type="molecule type" value="Genomic_DNA"/>
</dbReference>
<evidence type="ECO:0000313" key="3">
    <source>
        <dbReference type="Proteomes" id="UP000000683"/>
    </source>
</evidence>
<dbReference type="KEGG" id="alt:ambt_00990"/>
<dbReference type="Pfam" id="PF00498">
    <property type="entry name" value="FHA"/>
    <property type="match status" value="1"/>
</dbReference>
<dbReference type="CDD" id="cd00060">
    <property type="entry name" value="FHA"/>
    <property type="match status" value="1"/>
</dbReference>
<name>F5ZA64_ALTNA</name>
<dbReference type="RefSeq" id="WP_013782697.1">
    <property type="nucleotide sequence ID" value="NC_015554.1"/>
</dbReference>
<evidence type="ECO:0000313" key="2">
    <source>
        <dbReference type="EMBL" id="AEF01755.1"/>
    </source>
</evidence>
<accession>F5ZA64</accession>
<sequence length="122" mass="13361">MAFATYTVGRSSQADICIADPSISRIHMEITVTNDGRYFCADRMSTHGTFLKKNGEWKPLKQGYIDGADSLVLGTKKIKLSSIINSPAVAGFLKQKEVNEDVEPMSFKPIRNTATGEIESSS</sequence>
<dbReference type="eggNOG" id="COG1716">
    <property type="taxonomic scope" value="Bacteria"/>
</dbReference>
<organism evidence="2 3">
    <name type="scientific">Alteromonas naphthalenivorans</name>
    <dbReference type="NCBI Taxonomy" id="715451"/>
    <lineage>
        <taxon>Bacteria</taxon>
        <taxon>Pseudomonadati</taxon>
        <taxon>Pseudomonadota</taxon>
        <taxon>Gammaproteobacteria</taxon>
        <taxon>Alteromonadales</taxon>
        <taxon>Alteromonadaceae</taxon>
        <taxon>Alteromonas/Salinimonas group</taxon>
        <taxon>Alteromonas</taxon>
    </lineage>
</organism>
<dbReference type="InterPro" id="IPR008984">
    <property type="entry name" value="SMAD_FHA_dom_sf"/>
</dbReference>
<dbReference type="Proteomes" id="UP000000683">
    <property type="component" value="Chromosome"/>
</dbReference>
<feature type="domain" description="FHA" evidence="1">
    <location>
        <begin position="6"/>
        <end position="51"/>
    </location>
</feature>
<dbReference type="HOGENOM" id="CLU_2021863_0_0_6"/>
<dbReference type="AlphaFoldDB" id="F5ZA64"/>
<proteinExistence type="predicted"/>
<dbReference type="Gene3D" id="2.60.200.20">
    <property type="match status" value="1"/>
</dbReference>